<dbReference type="GO" id="GO:0016798">
    <property type="term" value="F:hydrolase activity, acting on glycosyl bonds"/>
    <property type="evidence" value="ECO:0007669"/>
    <property type="project" value="UniProtKB-KW"/>
</dbReference>
<keyword evidence="6" id="KW-1185">Reference proteome</keyword>
<dbReference type="PANTHER" id="PTHR10357">
    <property type="entry name" value="ALPHA-AMYLASE FAMILY MEMBER"/>
    <property type="match status" value="1"/>
</dbReference>
<reference evidence="5 6" key="1">
    <citation type="journal article" date="2008" name="J. Biotechnol.">
        <title>Ultrafast pyrosequencing of Corynebacterium kroppenstedtii DSM44385 revealed insights into the physiology of a lipophilic corynebacterium that lacks mycolic acids.</title>
        <authorList>
            <person name="Tauch A."/>
            <person name="Schneider J."/>
            <person name="Szczepanowski R."/>
            <person name="Tilker A."/>
            <person name="Viehoever P."/>
            <person name="Gartemann K.-H."/>
            <person name="Arnold W."/>
            <person name="Blom J."/>
            <person name="Brinkrolf K."/>
            <person name="Brune I."/>
            <person name="Goetker S."/>
            <person name="Weisshaar B."/>
            <person name="Goesmann A."/>
            <person name="Droege M."/>
            <person name="Puehler A."/>
        </authorList>
    </citation>
    <scope>NUCLEOTIDE SEQUENCE [LARGE SCALE GENOMIC DNA]</scope>
    <source>
        <strain evidence="6">DSM 44385 / JCM 11950 / CIP 105744 / CCUG 35717</strain>
    </source>
</reference>
<evidence type="ECO:0000256" key="2">
    <source>
        <dbReference type="ARBA" id="ARBA00023295"/>
    </source>
</evidence>
<gene>
    <name evidence="5" type="ordered locus">ckrop_1713</name>
</gene>
<dbReference type="CDD" id="cd11354">
    <property type="entry name" value="AmyAc_bac_CMD_like"/>
    <property type="match status" value="1"/>
</dbReference>
<accession>C4LKS9</accession>
<organism evidence="5 6">
    <name type="scientific">Corynebacterium kroppenstedtii (strain DSM 44385 / JCM 11950 / CIP 105744 / CCUG 35717)</name>
    <dbReference type="NCBI Taxonomy" id="645127"/>
    <lineage>
        <taxon>Bacteria</taxon>
        <taxon>Bacillati</taxon>
        <taxon>Actinomycetota</taxon>
        <taxon>Actinomycetes</taxon>
        <taxon>Mycobacteriales</taxon>
        <taxon>Corynebacteriaceae</taxon>
        <taxon>Corynebacterium</taxon>
    </lineage>
</organism>
<dbReference type="Gene3D" id="3.20.20.80">
    <property type="entry name" value="Glycosidases"/>
    <property type="match status" value="1"/>
</dbReference>
<dbReference type="InterPro" id="IPR017853">
    <property type="entry name" value="GH"/>
</dbReference>
<dbReference type="STRING" id="645127.ckrop_1713"/>
<dbReference type="GO" id="GO:0005975">
    <property type="term" value="P:carbohydrate metabolic process"/>
    <property type="evidence" value="ECO:0007669"/>
    <property type="project" value="InterPro"/>
</dbReference>
<evidence type="ECO:0000259" key="4">
    <source>
        <dbReference type="SMART" id="SM00642"/>
    </source>
</evidence>
<dbReference type="eggNOG" id="COG0366">
    <property type="taxonomic scope" value="Bacteria"/>
</dbReference>
<dbReference type="CAZy" id="GH13">
    <property type="family name" value="Glycoside Hydrolase Family 13"/>
</dbReference>
<dbReference type="AlphaFoldDB" id="C4LKS9"/>
<protein>
    <recommendedName>
        <fullName evidence="4">Glycosyl hydrolase family 13 catalytic domain-containing protein</fullName>
    </recommendedName>
</protein>
<evidence type="ECO:0000256" key="1">
    <source>
        <dbReference type="ARBA" id="ARBA00022801"/>
    </source>
</evidence>
<dbReference type="PANTHER" id="PTHR10357:SF210">
    <property type="entry name" value="MALTODEXTRIN GLUCOSIDASE"/>
    <property type="match status" value="1"/>
</dbReference>
<evidence type="ECO:0000313" key="5">
    <source>
        <dbReference type="EMBL" id="ACR18434.1"/>
    </source>
</evidence>
<evidence type="ECO:0000313" key="6">
    <source>
        <dbReference type="Proteomes" id="UP000001473"/>
    </source>
</evidence>
<feature type="compositionally biased region" description="Low complexity" evidence="3">
    <location>
        <begin position="53"/>
        <end position="69"/>
    </location>
</feature>
<feature type="region of interest" description="Disordered" evidence="3">
    <location>
        <begin position="30"/>
        <end position="76"/>
    </location>
</feature>
<dbReference type="SMART" id="SM00642">
    <property type="entry name" value="Aamy"/>
    <property type="match status" value="1"/>
</dbReference>
<dbReference type="InterPro" id="IPR006047">
    <property type="entry name" value="GH13_cat_dom"/>
</dbReference>
<name>C4LKS9_CORK4</name>
<keyword evidence="2" id="KW-0326">Glycosidase</keyword>
<feature type="domain" description="Glycosyl hydrolase family 13 catalytic" evidence="4">
    <location>
        <begin position="20"/>
        <end position="415"/>
    </location>
</feature>
<evidence type="ECO:0000256" key="3">
    <source>
        <dbReference type="SAM" id="MobiDB-lite"/>
    </source>
</evidence>
<sequence>MKSDRQARAMDTLDYALWWQIYPLGACGTDMFSPQSDGPSDGETLDDESSGGSTPDAPTPDDASSAPPSERGVDKPGKLRRLEAWLDYAIELGCSGILLGPIFESTAHGYDTTNHLRIDPRLGSLDDFDHLMGECSKRGLKVMLDGVFNHVGTHHPLVAESIERARAGVEKTPVKTHTHDGEIVSVPWEGNLDLAELDHSDPRVADMVVEIMEYWLDRGITGWRLDAAYSVPTEFWRTVIDRVRTHYPDAVFLGEIIHGEEQGGYIEFAAQSHMDSITQYEVWQAIWSSIKNANMWELDHALGRHQIFVEQGAAVANNQPDKRPILPLTFIGNHDVSRIASVVGDNGAVLAAVAQLTLPGMPSIYYGDEQGFRGEKQDGLYADADIRPPLPDSPADLLPTGEWLHEIYQRLIGIRRDHPWIARGELVVENVEDHTITFAVTGQPEGDQASEHQTLRTMISRDPDRAVVTVDDEQVFYWEQQ</sequence>
<dbReference type="KEGG" id="ckp:ckrop_1713"/>
<dbReference type="GO" id="GO:0016853">
    <property type="term" value="F:isomerase activity"/>
    <property type="evidence" value="ECO:0007669"/>
    <property type="project" value="UniProtKB-KW"/>
</dbReference>
<dbReference type="HOGENOM" id="CLU_006462_6_5_11"/>
<dbReference type="SUPFAM" id="SSF51445">
    <property type="entry name" value="(Trans)glycosidases"/>
    <property type="match status" value="1"/>
</dbReference>
<dbReference type="Proteomes" id="UP000001473">
    <property type="component" value="Chromosome"/>
</dbReference>
<proteinExistence type="predicted"/>
<keyword evidence="1" id="KW-0378">Hydrolase</keyword>
<dbReference type="EMBL" id="CP001620">
    <property type="protein sequence ID" value="ACR18434.1"/>
    <property type="molecule type" value="Genomic_DNA"/>
</dbReference>
<dbReference type="Pfam" id="PF00128">
    <property type="entry name" value="Alpha-amylase"/>
    <property type="match status" value="2"/>
</dbReference>